<dbReference type="KEGG" id="lak:106167395"/>
<dbReference type="AlphaFoldDB" id="A0A1S3ITW6"/>
<feature type="region of interest" description="Disordered" evidence="9">
    <location>
        <begin position="127"/>
        <end position="166"/>
    </location>
</feature>
<evidence type="ECO:0000256" key="6">
    <source>
        <dbReference type="ARBA" id="ARBA00023157"/>
    </source>
</evidence>
<dbReference type="OrthoDB" id="6162225at2759"/>
<dbReference type="PANTHER" id="PTHR23097:SF181">
    <property type="entry name" value="CASPASE-8-LIKE"/>
    <property type="match status" value="1"/>
</dbReference>
<dbReference type="PANTHER" id="PTHR23097">
    <property type="entry name" value="TUMOR NECROSIS FACTOR RECEPTOR SUPERFAMILY MEMBER"/>
    <property type="match status" value="1"/>
</dbReference>
<keyword evidence="7" id="KW-0325">Glycoprotein</keyword>
<evidence type="ECO:0000313" key="13">
    <source>
        <dbReference type="Proteomes" id="UP000085678"/>
    </source>
</evidence>
<evidence type="ECO:0000256" key="8">
    <source>
        <dbReference type="PROSITE-ProRule" id="PRU00206"/>
    </source>
</evidence>
<dbReference type="GO" id="GO:0005576">
    <property type="term" value="C:extracellular region"/>
    <property type="evidence" value="ECO:0007669"/>
    <property type="project" value="UniProtKB-SubCell"/>
</dbReference>
<dbReference type="InterPro" id="IPR052459">
    <property type="entry name" value="TNFRSF_decoy_receptor"/>
</dbReference>
<keyword evidence="14" id="KW-0675">Receptor</keyword>
<dbReference type="CDD" id="cd00185">
    <property type="entry name" value="TNFRSF"/>
    <property type="match status" value="1"/>
</dbReference>
<evidence type="ECO:0000256" key="11">
    <source>
        <dbReference type="SAM" id="SignalP"/>
    </source>
</evidence>
<keyword evidence="10" id="KW-1133">Transmembrane helix</keyword>
<keyword evidence="3" id="KW-0053">Apoptosis</keyword>
<evidence type="ECO:0000313" key="14">
    <source>
        <dbReference type="RefSeq" id="XP_013401642.1"/>
    </source>
</evidence>
<dbReference type="SUPFAM" id="SSF57586">
    <property type="entry name" value="TNF receptor-like"/>
    <property type="match status" value="1"/>
</dbReference>
<evidence type="ECO:0000256" key="1">
    <source>
        <dbReference type="ARBA" id="ARBA00004613"/>
    </source>
</evidence>
<evidence type="ECO:0000256" key="3">
    <source>
        <dbReference type="ARBA" id="ARBA00022703"/>
    </source>
</evidence>
<sequence length="302" mass="33062">MTGLMRAASGVLALVVLLHQLVKVVDGDCMYRPDAGDVIVCRSCSMGNRVSAHCTRDADTQCTPCEPGTYADTCNDNFECKPCDTECRGEGWMVSVPCTTTANLRCKCGPGYQYRWRNGIIYCQKSPPTTAPPVTSTPPTTRRGAPTRQFTPSTKTTTTTTSKPVASSSTTVKASVAPPRALQNTGAEFQPKYGVLFYVFHGVEIGLCIIILLFLCGVLTKCRPVKKSSFFKPGVLTYPGSRLDDIDGKVDYLAQELGYYRHEHAPSTLDRILQALELRRGIQVIDSGSHYRLPPPHHYSKA</sequence>
<dbReference type="Gene3D" id="2.10.50.10">
    <property type="entry name" value="Tumor Necrosis Factor Receptor, subunit A, domain 2"/>
    <property type="match status" value="1"/>
</dbReference>
<protein>
    <submittedName>
        <fullName evidence="14">Tumor necrosis factor receptor superfamily member 4</fullName>
    </submittedName>
</protein>
<feature type="disulfide bond" evidence="8">
    <location>
        <begin position="65"/>
        <end position="80"/>
    </location>
</feature>
<evidence type="ECO:0000256" key="5">
    <source>
        <dbReference type="ARBA" id="ARBA00022737"/>
    </source>
</evidence>
<dbReference type="GeneID" id="106167395"/>
<dbReference type="Pfam" id="PF00020">
    <property type="entry name" value="TNFR_c6"/>
    <property type="match status" value="1"/>
</dbReference>
<name>A0A1S3ITW6_LINAN</name>
<organism evidence="13 14">
    <name type="scientific">Lingula anatina</name>
    <name type="common">Brachiopod</name>
    <name type="synonym">Lingula unguis</name>
    <dbReference type="NCBI Taxonomy" id="7574"/>
    <lineage>
        <taxon>Eukaryota</taxon>
        <taxon>Metazoa</taxon>
        <taxon>Spiralia</taxon>
        <taxon>Lophotrochozoa</taxon>
        <taxon>Brachiopoda</taxon>
        <taxon>Linguliformea</taxon>
        <taxon>Lingulata</taxon>
        <taxon>Lingulida</taxon>
        <taxon>Linguloidea</taxon>
        <taxon>Lingulidae</taxon>
        <taxon>Lingula</taxon>
    </lineage>
</organism>
<proteinExistence type="predicted"/>
<comment type="subcellular location">
    <subcellularLocation>
        <location evidence="1">Secreted</location>
    </subcellularLocation>
</comment>
<gene>
    <name evidence="14" type="primary">LOC106167395</name>
</gene>
<evidence type="ECO:0000256" key="4">
    <source>
        <dbReference type="ARBA" id="ARBA00022729"/>
    </source>
</evidence>
<keyword evidence="2" id="KW-0964">Secreted</keyword>
<evidence type="ECO:0000256" key="2">
    <source>
        <dbReference type="ARBA" id="ARBA00022525"/>
    </source>
</evidence>
<feature type="transmembrane region" description="Helical" evidence="10">
    <location>
        <begin position="195"/>
        <end position="219"/>
    </location>
</feature>
<dbReference type="PROSITE" id="PS50050">
    <property type="entry name" value="TNFR_NGFR_2"/>
    <property type="match status" value="1"/>
</dbReference>
<keyword evidence="13" id="KW-1185">Reference proteome</keyword>
<dbReference type="OMA" id="TANLRCK"/>
<reference evidence="14" key="1">
    <citation type="submission" date="2025-08" db="UniProtKB">
        <authorList>
            <consortium name="RefSeq"/>
        </authorList>
    </citation>
    <scope>IDENTIFICATION</scope>
    <source>
        <tissue evidence="14">Gonads</tissue>
    </source>
</reference>
<feature type="signal peptide" evidence="11">
    <location>
        <begin position="1"/>
        <end position="27"/>
    </location>
</feature>
<feature type="repeat" description="TNFR-Cys" evidence="8">
    <location>
        <begin position="64"/>
        <end position="106"/>
    </location>
</feature>
<evidence type="ECO:0000256" key="10">
    <source>
        <dbReference type="SAM" id="Phobius"/>
    </source>
</evidence>
<dbReference type="RefSeq" id="XP_013401642.1">
    <property type="nucleotide sequence ID" value="XM_013546188.2"/>
</dbReference>
<evidence type="ECO:0000259" key="12">
    <source>
        <dbReference type="PROSITE" id="PS50050"/>
    </source>
</evidence>
<feature type="chain" id="PRO_5010204451" evidence="11">
    <location>
        <begin position="28"/>
        <end position="302"/>
    </location>
</feature>
<dbReference type="SMART" id="SM00208">
    <property type="entry name" value="TNFR"/>
    <property type="match status" value="2"/>
</dbReference>
<keyword evidence="10" id="KW-0812">Transmembrane</keyword>
<keyword evidence="5" id="KW-0677">Repeat</keyword>
<dbReference type="PROSITE" id="PS00652">
    <property type="entry name" value="TNFR_NGFR_1"/>
    <property type="match status" value="1"/>
</dbReference>
<keyword evidence="6 8" id="KW-1015">Disulfide bond</keyword>
<keyword evidence="10" id="KW-0472">Membrane</keyword>
<evidence type="ECO:0000256" key="9">
    <source>
        <dbReference type="SAM" id="MobiDB-lite"/>
    </source>
</evidence>
<evidence type="ECO:0000256" key="7">
    <source>
        <dbReference type="ARBA" id="ARBA00023180"/>
    </source>
</evidence>
<feature type="domain" description="TNFR-Cys" evidence="12">
    <location>
        <begin position="64"/>
        <end position="106"/>
    </location>
</feature>
<keyword evidence="4 11" id="KW-0732">Signal</keyword>
<dbReference type="InParanoid" id="A0A1S3ITW6"/>
<dbReference type="GO" id="GO:0006915">
    <property type="term" value="P:apoptotic process"/>
    <property type="evidence" value="ECO:0007669"/>
    <property type="project" value="UniProtKB-KW"/>
</dbReference>
<dbReference type="InterPro" id="IPR001368">
    <property type="entry name" value="TNFR/NGFR_Cys_rich_reg"/>
</dbReference>
<comment type="caution">
    <text evidence="8">Lacks conserved residue(s) required for the propagation of feature annotation.</text>
</comment>
<feature type="compositionally biased region" description="Low complexity" evidence="9">
    <location>
        <begin position="132"/>
        <end position="166"/>
    </location>
</feature>
<dbReference type="Proteomes" id="UP000085678">
    <property type="component" value="Unplaced"/>
</dbReference>
<accession>A0A1S3ITW6</accession>